<sequence length="544" mass="61725">MSVSWTTEQNNRFPKLNNDKGIGLPVSSHHRMMTDKIGLVIFGIVMIVLIPFLAYTLSKSDIRRLNQPYDSCGDFCGENNENIDGVNCSGKDLREKPFLSYNIWNNDFICSKKNMSYFFVNTDSSNKTKIISQYLLNYDFEEWDKFLITTLITGALCTLIMILFRFVPGLIVWGVIILGVILLFVISYLFWFASVYNEYKPSYTYPAIFFTVFTFVIIFILYALYKKIQLIKLLYGETAKAIFGIPFVLCLPVITFLIQFALVALLVLSLSYMFTAGVPVSYGDDRYKFELNDAMVFTIIFTCIVAAWGLEFLAGCQYMITAGSVAHWFFKKKTSRCIILTSTINTLKFHLGTIVIGSVIVMIINIIKFLLKSIGKLKYCCCGACTCCTPTTCSPCCCDCQTVINIIKYLSKNAYIETAIRGKPFVASGKRAVTLLFKNAVSMIALNYVGDFILAITQFVLIAISTGIAYLFFMDKPYLTFISFVINIIIVFVLFSTFQTTVDTLFICFCEDKLCSNGVSKPYRMPKNLMKFVNDSQKLYNEKH</sequence>
<feature type="transmembrane region" description="Helical" evidence="6">
    <location>
        <begin position="452"/>
        <end position="472"/>
    </location>
</feature>
<dbReference type="GO" id="GO:0022857">
    <property type="term" value="F:transmembrane transporter activity"/>
    <property type="evidence" value="ECO:0000318"/>
    <property type="project" value="GO_Central"/>
</dbReference>
<feature type="transmembrane region" description="Helical" evidence="6">
    <location>
        <begin position="245"/>
        <end position="274"/>
    </location>
</feature>
<dbReference type="InParanoid" id="A0A139WM78"/>
<dbReference type="GO" id="GO:0016020">
    <property type="term" value="C:membrane"/>
    <property type="evidence" value="ECO:0000318"/>
    <property type="project" value="GO_Central"/>
</dbReference>
<dbReference type="GO" id="GO:0005886">
    <property type="term" value="C:plasma membrane"/>
    <property type="evidence" value="ECO:0007669"/>
    <property type="project" value="UniProtKB-SubCell"/>
</dbReference>
<feature type="transmembrane region" description="Helical" evidence="6">
    <location>
        <begin position="146"/>
        <end position="164"/>
    </location>
</feature>
<comment type="subcellular location">
    <subcellularLocation>
        <location evidence="6">Cell membrane</location>
        <topology evidence="6">Multi-pass membrane protein</topology>
    </subcellularLocation>
    <subcellularLocation>
        <location evidence="1">Membrane</location>
        <topology evidence="1">Multi-pass membrane protein</topology>
    </subcellularLocation>
</comment>
<feature type="transmembrane region" description="Helical" evidence="6">
    <location>
        <begin position="203"/>
        <end position="225"/>
    </location>
</feature>
<dbReference type="GO" id="GO:0055085">
    <property type="term" value="P:transmembrane transport"/>
    <property type="evidence" value="ECO:0000318"/>
    <property type="project" value="GO_Central"/>
</dbReference>
<feature type="transmembrane region" description="Helical" evidence="6">
    <location>
        <begin position="37"/>
        <end position="57"/>
    </location>
</feature>
<evidence type="ECO:0000256" key="5">
    <source>
        <dbReference type="ARBA" id="ARBA00023136"/>
    </source>
</evidence>
<gene>
    <name evidence="7" type="primary">AUGUSTUS-3.0.2_32246</name>
    <name evidence="7" type="ORF">TcasGA2_TC032246</name>
</gene>
<dbReference type="Proteomes" id="UP000007266">
    <property type="component" value="Linkage group 2"/>
</dbReference>
<dbReference type="AlphaFoldDB" id="A0A139WM78"/>
<name>A0A139WM78_TRICA</name>
<organism evidence="7 8">
    <name type="scientific">Tribolium castaneum</name>
    <name type="common">Red flour beetle</name>
    <dbReference type="NCBI Taxonomy" id="7070"/>
    <lineage>
        <taxon>Eukaryota</taxon>
        <taxon>Metazoa</taxon>
        <taxon>Ecdysozoa</taxon>
        <taxon>Arthropoda</taxon>
        <taxon>Hexapoda</taxon>
        <taxon>Insecta</taxon>
        <taxon>Pterygota</taxon>
        <taxon>Neoptera</taxon>
        <taxon>Endopterygota</taxon>
        <taxon>Coleoptera</taxon>
        <taxon>Polyphaga</taxon>
        <taxon>Cucujiformia</taxon>
        <taxon>Tenebrionidae</taxon>
        <taxon>Tenebrionidae incertae sedis</taxon>
        <taxon>Tribolium</taxon>
    </lineage>
</organism>
<keyword evidence="5 6" id="KW-0472">Membrane</keyword>
<keyword evidence="3 6" id="KW-0812">Transmembrane</keyword>
<dbReference type="Pfam" id="PF04515">
    <property type="entry name" value="Choline_transpo"/>
    <property type="match status" value="1"/>
</dbReference>
<evidence type="ECO:0000256" key="6">
    <source>
        <dbReference type="RuleBase" id="RU368066"/>
    </source>
</evidence>
<comment type="function">
    <text evidence="6">Choline transporter.</text>
</comment>
<reference evidence="7 8" key="1">
    <citation type="journal article" date="2008" name="Nature">
        <title>The genome of the model beetle and pest Tribolium castaneum.</title>
        <authorList>
            <consortium name="Tribolium Genome Sequencing Consortium"/>
            <person name="Richards S."/>
            <person name="Gibbs R.A."/>
            <person name="Weinstock G.M."/>
            <person name="Brown S.J."/>
            <person name="Denell R."/>
            <person name="Beeman R.W."/>
            <person name="Gibbs R."/>
            <person name="Beeman R.W."/>
            <person name="Brown S.J."/>
            <person name="Bucher G."/>
            <person name="Friedrich M."/>
            <person name="Grimmelikhuijzen C.J."/>
            <person name="Klingler M."/>
            <person name="Lorenzen M."/>
            <person name="Richards S."/>
            <person name="Roth S."/>
            <person name="Schroder R."/>
            <person name="Tautz D."/>
            <person name="Zdobnov E.M."/>
            <person name="Muzny D."/>
            <person name="Gibbs R.A."/>
            <person name="Weinstock G.M."/>
            <person name="Attaway T."/>
            <person name="Bell S."/>
            <person name="Buhay C.J."/>
            <person name="Chandrabose M.N."/>
            <person name="Chavez D."/>
            <person name="Clerk-Blankenburg K.P."/>
            <person name="Cree A."/>
            <person name="Dao M."/>
            <person name="Davis C."/>
            <person name="Chacko J."/>
            <person name="Dinh H."/>
            <person name="Dugan-Rocha S."/>
            <person name="Fowler G."/>
            <person name="Garner T.T."/>
            <person name="Garnes J."/>
            <person name="Gnirke A."/>
            <person name="Hawes A."/>
            <person name="Hernandez J."/>
            <person name="Hines S."/>
            <person name="Holder M."/>
            <person name="Hume J."/>
            <person name="Jhangiani S.N."/>
            <person name="Joshi V."/>
            <person name="Khan Z.M."/>
            <person name="Jackson L."/>
            <person name="Kovar C."/>
            <person name="Kowis A."/>
            <person name="Lee S."/>
            <person name="Lewis L.R."/>
            <person name="Margolis J."/>
            <person name="Morgan M."/>
            <person name="Nazareth L.V."/>
            <person name="Nguyen N."/>
            <person name="Okwuonu G."/>
            <person name="Parker D."/>
            <person name="Richards S."/>
            <person name="Ruiz S.J."/>
            <person name="Santibanez J."/>
            <person name="Savard J."/>
            <person name="Scherer S.E."/>
            <person name="Schneider B."/>
            <person name="Sodergren E."/>
            <person name="Tautz D."/>
            <person name="Vattahil S."/>
            <person name="Villasana D."/>
            <person name="White C.S."/>
            <person name="Wright R."/>
            <person name="Park Y."/>
            <person name="Beeman R.W."/>
            <person name="Lord J."/>
            <person name="Oppert B."/>
            <person name="Lorenzen M."/>
            <person name="Brown S."/>
            <person name="Wang L."/>
            <person name="Savard J."/>
            <person name="Tautz D."/>
            <person name="Richards S."/>
            <person name="Weinstock G."/>
            <person name="Gibbs R.A."/>
            <person name="Liu Y."/>
            <person name="Worley K."/>
            <person name="Weinstock G."/>
            <person name="Elsik C.G."/>
            <person name="Reese J.T."/>
            <person name="Elhaik E."/>
            <person name="Landan G."/>
            <person name="Graur D."/>
            <person name="Arensburger P."/>
            <person name="Atkinson P."/>
            <person name="Beeman R.W."/>
            <person name="Beidler J."/>
            <person name="Brown S.J."/>
            <person name="Demuth J.P."/>
            <person name="Drury D.W."/>
            <person name="Du Y.Z."/>
            <person name="Fujiwara H."/>
            <person name="Lorenzen M."/>
            <person name="Maselli V."/>
            <person name="Osanai M."/>
            <person name="Park Y."/>
            <person name="Robertson H.M."/>
            <person name="Tu Z."/>
            <person name="Wang J.J."/>
            <person name="Wang S."/>
            <person name="Richards S."/>
            <person name="Song H."/>
            <person name="Zhang L."/>
            <person name="Sodergren E."/>
            <person name="Werner D."/>
            <person name="Stanke M."/>
            <person name="Morgenstern B."/>
            <person name="Solovyev V."/>
            <person name="Kosarev P."/>
            <person name="Brown G."/>
            <person name="Chen H.C."/>
            <person name="Ermolaeva O."/>
            <person name="Hlavina W."/>
            <person name="Kapustin Y."/>
            <person name="Kiryutin B."/>
            <person name="Kitts P."/>
            <person name="Maglott D."/>
            <person name="Pruitt K."/>
            <person name="Sapojnikov V."/>
            <person name="Souvorov A."/>
            <person name="Mackey A.J."/>
            <person name="Waterhouse R.M."/>
            <person name="Wyder S."/>
            <person name="Zdobnov E.M."/>
            <person name="Zdobnov E.M."/>
            <person name="Wyder S."/>
            <person name="Kriventseva E.V."/>
            <person name="Kadowaki T."/>
            <person name="Bork P."/>
            <person name="Aranda M."/>
            <person name="Bao R."/>
            <person name="Beermann A."/>
            <person name="Berns N."/>
            <person name="Bolognesi R."/>
            <person name="Bonneton F."/>
            <person name="Bopp D."/>
            <person name="Brown S.J."/>
            <person name="Bucher G."/>
            <person name="Butts T."/>
            <person name="Chaumot A."/>
            <person name="Denell R.E."/>
            <person name="Ferrier D.E."/>
            <person name="Friedrich M."/>
            <person name="Gordon C.M."/>
            <person name="Jindra M."/>
            <person name="Klingler M."/>
            <person name="Lan Q."/>
            <person name="Lattorff H.M."/>
            <person name="Laudet V."/>
            <person name="von Levetsow C."/>
            <person name="Liu Z."/>
            <person name="Lutz R."/>
            <person name="Lynch J.A."/>
            <person name="da Fonseca R.N."/>
            <person name="Posnien N."/>
            <person name="Reuter R."/>
            <person name="Roth S."/>
            <person name="Savard J."/>
            <person name="Schinko J.B."/>
            <person name="Schmitt C."/>
            <person name="Schoppmeier M."/>
            <person name="Schroder R."/>
            <person name="Shippy T.D."/>
            <person name="Simonnet F."/>
            <person name="Marques-Souza H."/>
            <person name="Tautz D."/>
            <person name="Tomoyasu Y."/>
            <person name="Trauner J."/>
            <person name="Van der Zee M."/>
            <person name="Vervoort M."/>
            <person name="Wittkopp N."/>
            <person name="Wimmer E.A."/>
            <person name="Yang X."/>
            <person name="Jones A.K."/>
            <person name="Sattelle D.B."/>
            <person name="Ebert P.R."/>
            <person name="Nelson D."/>
            <person name="Scott J.G."/>
            <person name="Beeman R.W."/>
            <person name="Muthukrishnan S."/>
            <person name="Kramer K.J."/>
            <person name="Arakane Y."/>
            <person name="Beeman R.W."/>
            <person name="Zhu Q."/>
            <person name="Hogenkamp D."/>
            <person name="Dixit R."/>
            <person name="Oppert B."/>
            <person name="Jiang H."/>
            <person name="Zou Z."/>
            <person name="Marshall J."/>
            <person name="Elpidina E."/>
            <person name="Vinokurov K."/>
            <person name="Oppert C."/>
            <person name="Zou Z."/>
            <person name="Evans J."/>
            <person name="Lu Z."/>
            <person name="Zhao P."/>
            <person name="Sumathipala N."/>
            <person name="Altincicek B."/>
            <person name="Vilcinskas A."/>
            <person name="Williams M."/>
            <person name="Hultmark D."/>
            <person name="Hetru C."/>
            <person name="Jiang H."/>
            <person name="Grimmelikhuijzen C.J."/>
            <person name="Hauser F."/>
            <person name="Cazzamali G."/>
            <person name="Williamson M."/>
            <person name="Park Y."/>
            <person name="Li B."/>
            <person name="Tanaka Y."/>
            <person name="Predel R."/>
            <person name="Neupert S."/>
            <person name="Schachtner J."/>
            <person name="Verleyen P."/>
            <person name="Raible F."/>
            <person name="Bork P."/>
            <person name="Friedrich M."/>
            <person name="Walden K.K."/>
            <person name="Robertson H.M."/>
            <person name="Angeli S."/>
            <person name="Foret S."/>
            <person name="Bucher G."/>
            <person name="Schuetz S."/>
            <person name="Maleszka R."/>
            <person name="Wimmer E.A."/>
            <person name="Beeman R.W."/>
            <person name="Lorenzen M."/>
            <person name="Tomoyasu Y."/>
            <person name="Miller S.C."/>
            <person name="Grossmann D."/>
            <person name="Bucher G."/>
        </authorList>
    </citation>
    <scope>NUCLEOTIDE SEQUENCE [LARGE SCALE GENOMIC DNA]</scope>
    <source>
        <strain evidence="7 8">Georgia GA2</strain>
    </source>
</reference>
<accession>A0A139WM78</accession>
<proteinExistence type="inferred from homology"/>
<reference evidence="7 8" key="2">
    <citation type="journal article" date="2010" name="Nucleic Acids Res.">
        <title>BeetleBase in 2010: revisions to provide comprehensive genomic information for Tribolium castaneum.</title>
        <authorList>
            <person name="Kim H.S."/>
            <person name="Murphy T."/>
            <person name="Xia J."/>
            <person name="Caragea D."/>
            <person name="Park Y."/>
            <person name="Beeman R.W."/>
            <person name="Lorenzen M.D."/>
            <person name="Butcher S."/>
            <person name="Manak J.R."/>
            <person name="Brown S.J."/>
        </authorList>
    </citation>
    <scope>GENOME REANNOTATION</scope>
    <source>
        <strain evidence="7 8">Georgia GA2</strain>
    </source>
</reference>
<keyword evidence="8" id="KW-1185">Reference proteome</keyword>
<evidence type="ECO:0000256" key="3">
    <source>
        <dbReference type="ARBA" id="ARBA00022692"/>
    </source>
</evidence>
<feature type="transmembrane region" description="Helical" evidence="6">
    <location>
        <begin position="478"/>
        <end position="498"/>
    </location>
</feature>
<evidence type="ECO:0000256" key="4">
    <source>
        <dbReference type="ARBA" id="ARBA00022989"/>
    </source>
</evidence>
<comment type="similarity">
    <text evidence="2 6">Belongs to the CTL (choline transporter-like) family.</text>
</comment>
<evidence type="ECO:0000256" key="2">
    <source>
        <dbReference type="ARBA" id="ARBA00007168"/>
    </source>
</evidence>
<evidence type="ECO:0000313" key="8">
    <source>
        <dbReference type="Proteomes" id="UP000007266"/>
    </source>
</evidence>
<dbReference type="InterPro" id="IPR007603">
    <property type="entry name" value="Choline_transptr-like"/>
</dbReference>
<feature type="transmembrane region" description="Helical" evidence="6">
    <location>
        <begin position="170"/>
        <end position="191"/>
    </location>
</feature>
<dbReference type="PANTHER" id="PTHR12385:SF96">
    <property type="entry name" value="CHOLINE TRANSPORTER-LIKE PROTEIN"/>
    <property type="match status" value="1"/>
</dbReference>
<protein>
    <recommendedName>
        <fullName evidence="6">Choline transporter-like protein</fullName>
    </recommendedName>
</protein>
<evidence type="ECO:0000256" key="1">
    <source>
        <dbReference type="ARBA" id="ARBA00004141"/>
    </source>
</evidence>
<dbReference type="EMBL" id="KQ971313">
    <property type="protein sequence ID" value="KYB29042.1"/>
    <property type="molecule type" value="Genomic_DNA"/>
</dbReference>
<keyword evidence="4 6" id="KW-1133">Transmembrane helix</keyword>
<dbReference type="PANTHER" id="PTHR12385">
    <property type="entry name" value="CHOLINE TRANSPORTER-LIKE (SLC FAMILY 44)"/>
    <property type="match status" value="1"/>
</dbReference>
<evidence type="ECO:0000313" key="7">
    <source>
        <dbReference type="EMBL" id="KYB29042.1"/>
    </source>
</evidence>
<feature type="transmembrane region" description="Helical" evidence="6">
    <location>
        <begin position="295"/>
        <end position="320"/>
    </location>
</feature>
<dbReference type="OMA" id="MICEMIR"/>
<feature type="transmembrane region" description="Helical" evidence="6">
    <location>
        <begin position="349"/>
        <end position="371"/>
    </location>
</feature>